<accession>A0ABU4D7L5</accession>
<keyword evidence="4" id="KW-1185">Reference proteome</keyword>
<sequence>MRSGSAILSRMTVVFVLLSLGLVLVVAIPQPVEVAVAVAVALSVALLAAAFLRPDLLALPLVAGSGPPADERRLRGSFRRQTHPATAGRPMPRAPGPLAEAQPT</sequence>
<feature type="transmembrane region" description="Helical" evidence="2">
    <location>
        <begin position="34"/>
        <end position="52"/>
    </location>
</feature>
<reference evidence="3 4" key="1">
    <citation type="submission" date="2023-10" db="EMBL/GenBank/DDBJ databases">
        <title>Development of a sustainable strategy for remediation of hydrocarbon-contaminated territories based on the waste exchange concept.</title>
        <authorList>
            <person name="Krivoruchko A."/>
        </authorList>
    </citation>
    <scope>NUCLEOTIDE SEQUENCE [LARGE SCALE GENOMIC DNA]</scope>
    <source>
        <strain evidence="3 4">IEGM 1327</strain>
    </source>
</reference>
<protein>
    <submittedName>
        <fullName evidence="3">DUF6412 domain-containing protein</fullName>
    </submittedName>
</protein>
<organism evidence="3 4">
    <name type="scientific">Rhodococcus cerastii</name>
    <dbReference type="NCBI Taxonomy" id="908616"/>
    <lineage>
        <taxon>Bacteria</taxon>
        <taxon>Bacillati</taxon>
        <taxon>Actinomycetota</taxon>
        <taxon>Actinomycetes</taxon>
        <taxon>Mycobacteriales</taxon>
        <taxon>Nocardiaceae</taxon>
        <taxon>Rhodococcus</taxon>
    </lineage>
</organism>
<comment type="caution">
    <text evidence="3">The sequence shown here is derived from an EMBL/GenBank/DDBJ whole genome shotgun (WGS) entry which is preliminary data.</text>
</comment>
<dbReference type="Pfam" id="PF19950">
    <property type="entry name" value="DUF6412"/>
    <property type="match status" value="1"/>
</dbReference>
<dbReference type="EMBL" id="JAWLKF010000029">
    <property type="protein sequence ID" value="MDV6305721.1"/>
    <property type="molecule type" value="Genomic_DNA"/>
</dbReference>
<keyword evidence="2" id="KW-1133">Transmembrane helix</keyword>
<dbReference type="Proteomes" id="UP001186104">
    <property type="component" value="Unassembled WGS sequence"/>
</dbReference>
<proteinExistence type="predicted"/>
<dbReference type="InterPro" id="IPR045635">
    <property type="entry name" value="DUF6412"/>
</dbReference>
<evidence type="ECO:0000256" key="1">
    <source>
        <dbReference type="SAM" id="MobiDB-lite"/>
    </source>
</evidence>
<keyword evidence="2" id="KW-0472">Membrane</keyword>
<evidence type="ECO:0000313" key="3">
    <source>
        <dbReference type="EMBL" id="MDV6305721.1"/>
    </source>
</evidence>
<evidence type="ECO:0000256" key="2">
    <source>
        <dbReference type="SAM" id="Phobius"/>
    </source>
</evidence>
<keyword evidence="2" id="KW-0812">Transmembrane</keyword>
<evidence type="ECO:0000313" key="4">
    <source>
        <dbReference type="Proteomes" id="UP001186104"/>
    </source>
</evidence>
<dbReference type="RefSeq" id="WP_182263467.1">
    <property type="nucleotide sequence ID" value="NZ_JAWLKF010000029.1"/>
</dbReference>
<feature type="region of interest" description="Disordered" evidence="1">
    <location>
        <begin position="63"/>
        <end position="104"/>
    </location>
</feature>
<name>A0ABU4D7L5_9NOCA</name>
<gene>
    <name evidence="3" type="ORF">R3P93_24430</name>
</gene>
<feature type="transmembrane region" description="Helical" evidence="2">
    <location>
        <begin position="7"/>
        <end position="28"/>
    </location>
</feature>